<dbReference type="EMBL" id="BLLF01000253">
    <property type="protein sequence ID" value="GFH09671.1"/>
    <property type="molecule type" value="Genomic_DNA"/>
</dbReference>
<feature type="region of interest" description="Disordered" evidence="1">
    <location>
        <begin position="162"/>
        <end position="214"/>
    </location>
</feature>
<protein>
    <submittedName>
        <fullName evidence="2">Uncharacterized protein</fullName>
    </submittedName>
</protein>
<keyword evidence="3" id="KW-1185">Reference proteome</keyword>
<name>A0A699YJK2_HAELA</name>
<reference evidence="2 3" key="1">
    <citation type="submission" date="2020-02" db="EMBL/GenBank/DDBJ databases">
        <title>Draft genome sequence of Haematococcus lacustris strain NIES-144.</title>
        <authorList>
            <person name="Morimoto D."/>
            <person name="Nakagawa S."/>
            <person name="Yoshida T."/>
            <person name="Sawayama S."/>
        </authorList>
    </citation>
    <scope>NUCLEOTIDE SEQUENCE [LARGE SCALE GENOMIC DNA]</scope>
    <source>
        <strain evidence="2 3">NIES-144</strain>
    </source>
</reference>
<feature type="compositionally biased region" description="Low complexity" evidence="1">
    <location>
        <begin position="197"/>
        <end position="214"/>
    </location>
</feature>
<accession>A0A699YJK2</accession>
<feature type="non-terminal residue" evidence="2">
    <location>
        <position position="1"/>
    </location>
</feature>
<proteinExistence type="predicted"/>
<evidence type="ECO:0000313" key="3">
    <source>
        <dbReference type="Proteomes" id="UP000485058"/>
    </source>
</evidence>
<gene>
    <name evidence="2" type="ORF">HaLaN_04856</name>
</gene>
<feature type="non-terminal residue" evidence="2">
    <location>
        <position position="214"/>
    </location>
</feature>
<sequence>PPAGFEPAPEPHGAAPTLQLGVWPEARLPSPALQAHNVTPTTPGRAVLNGGIQGCYEARAYLDLIEPPAAQQQQPPTPDGTASAQVLQGPTQDTLPDQLAQQLGQQQGQQGAGRHTTTPGACWRTLTWQCLAQPATPAPVGARLLRLHRQGDPALLCPGGRQQGCGGAHDDEAAAQPVPWGERQQAVEGGGGRGVERQPQQPGGSAGSNAALAA</sequence>
<comment type="caution">
    <text evidence="2">The sequence shown here is derived from an EMBL/GenBank/DDBJ whole genome shotgun (WGS) entry which is preliminary data.</text>
</comment>
<evidence type="ECO:0000313" key="2">
    <source>
        <dbReference type="EMBL" id="GFH09671.1"/>
    </source>
</evidence>
<dbReference type="Proteomes" id="UP000485058">
    <property type="component" value="Unassembled WGS sequence"/>
</dbReference>
<evidence type="ECO:0000256" key="1">
    <source>
        <dbReference type="SAM" id="MobiDB-lite"/>
    </source>
</evidence>
<dbReference type="AlphaFoldDB" id="A0A699YJK2"/>
<organism evidence="2 3">
    <name type="scientific">Haematococcus lacustris</name>
    <name type="common">Green alga</name>
    <name type="synonym">Haematococcus pluvialis</name>
    <dbReference type="NCBI Taxonomy" id="44745"/>
    <lineage>
        <taxon>Eukaryota</taxon>
        <taxon>Viridiplantae</taxon>
        <taxon>Chlorophyta</taxon>
        <taxon>core chlorophytes</taxon>
        <taxon>Chlorophyceae</taxon>
        <taxon>CS clade</taxon>
        <taxon>Chlamydomonadales</taxon>
        <taxon>Haematococcaceae</taxon>
        <taxon>Haematococcus</taxon>
    </lineage>
</organism>